<comment type="caution">
    <text evidence="1">The sequence shown here is derived from an EMBL/GenBank/DDBJ whole genome shotgun (WGS) entry which is preliminary data.</text>
</comment>
<dbReference type="EMBL" id="CAJHCP010000005">
    <property type="protein sequence ID" value="CAD6530808.1"/>
    <property type="molecule type" value="Genomic_DNA"/>
</dbReference>
<evidence type="ECO:0000313" key="1">
    <source>
        <dbReference type="EMBL" id="CAD6530808.1"/>
    </source>
</evidence>
<gene>
    <name evidence="1" type="ORF">LMG28140_02403</name>
</gene>
<protein>
    <submittedName>
        <fullName evidence="1">Uncharacterized protein</fullName>
    </submittedName>
</protein>
<dbReference type="Proteomes" id="UP000598032">
    <property type="component" value="Unassembled WGS sequence"/>
</dbReference>
<evidence type="ECO:0000313" key="2">
    <source>
        <dbReference type="Proteomes" id="UP000598032"/>
    </source>
</evidence>
<sequence>MKTDTQRVTHCKYVMRSERTHTILMLDREDTPGRQA</sequence>
<name>A0ABM8NKV2_9BURK</name>
<keyword evidence="2" id="KW-1185">Reference proteome</keyword>
<reference evidence="1 2" key="1">
    <citation type="submission" date="2020-10" db="EMBL/GenBank/DDBJ databases">
        <authorList>
            <person name="Peeters C."/>
        </authorList>
    </citation>
    <scope>NUCLEOTIDE SEQUENCE [LARGE SCALE GENOMIC DNA]</scope>
    <source>
        <strain evidence="1 2">LMG 28140</strain>
    </source>
</reference>
<organism evidence="1 2">
    <name type="scientific">Paraburkholderia metrosideri</name>
    <dbReference type="NCBI Taxonomy" id="580937"/>
    <lineage>
        <taxon>Bacteria</taxon>
        <taxon>Pseudomonadati</taxon>
        <taxon>Pseudomonadota</taxon>
        <taxon>Betaproteobacteria</taxon>
        <taxon>Burkholderiales</taxon>
        <taxon>Burkholderiaceae</taxon>
        <taxon>Paraburkholderia</taxon>
    </lineage>
</organism>
<proteinExistence type="predicted"/>
<accession>A0ABM8NKV2</accession>